<evidence type="ECO:0000313" key="10">
    <source>
        <dbReference type="Proteomes" id="UP000067444"/>
    </source>
</evidence>
<comment type="similarity">
    <text evidence="2">Belongs to the TrkH potassium transport family.</text>
</comment>
<evidence type="ECO:0000256" key="3">
    <source>
        <dbReference type="ARBA" id="ARBA00022448"/>
    </source>
</evidence>
<keyword evidence="8" id="KW-0472">Membrane</keyword>
<keyword evidence="3" id="KW-0813">Transport</keyword>
<dbReference type="InterPro" id="IPR003445">
    <property type="entry name" value="Cat_transpt"/>
</dbReference>
<dbReference type="PANTHER" id="PTHR32024">
    <property type="entry name" value="TRK SYSTEM POTASSIUM UPTAKE PROTEIN TRKG-RELATED"/>
    <property type="match status" value="1"/>
</dbReference>
<comment type="subcellular location">
    <subcellularLocation>
        <location evidence="1">Cell membrane</location>
        <topology evidence="1">Multi-pass membrane protein</topology>
    </subcellularLocation>
</comment>
<dbReference type="PANTHER" id="PTHR32024:SF2">
    <property type="entry name" value="TRK SYSTEM POTASSIUM UPTAKE PROTEIN TRKG-RELATED"/>
    <property type="match status" value="1"/>
</dbReference>
<sequence length="504" mass="53625">MHSLSQRPFFVLLMGLGALAMVLPAIHALSIDNHAVARAFFYSALLFFVLTLFIGLATAGYKVALSRGYLVSLLAAFLVLPIMLAVPMYEAVPDLTFHEAWFESVSSFTTTGATLFDNPQDLPSSVHLWRALMGWLGGLLVWVSAIAILAPLNIGGFEVRAVHGGSASDRTFAQVGRVSDPSERLLRFGAKLVPLYFALTALLWLGLTASGENAFVALCHAMSVLATSGISPVGGLVFSPAGFTGEFIIVIFFAFALSRVTFSRGLSGQETNPLRKDSEVRLALMLIGALVTVLFLRHGIIAFDDAANNDIASAASALWGALFTVTSFLTTTGFESADWSSTRAWSGLSAPGLMLVGLSLIGGGVATTAGGIKLLRVYALWKHGQREIERLIHPSSVGGAGADARRIRRQGAQIAWIFFMLFTISIAAVMVLLSFTGVQFETSMVLAVSALSTTGPLASVAAETPISYAGIPDFGKTVLAFAMVVGRLEALAIIALLNPEFWRQ</sequence>
<keyword evidence="7" id="KW-0406">Ion transport</keyword>
<dbReference type="GO" id="GO:0005886">
    <property type="term" value="C:plasma membrane"/>
    <property type="evidence" value="ECO:0007669"/>
    <property type="project" value="UniProtKB-SubCell"/>
</dbReference>
<evidence type="ECO:0000256" key="7">
    <source>
        <dbReference type="ARBA" id="ARBA00023065"/>
    </source>
</evidence>
<proteinExistence type="inferred from homology"/>
<dbReference type="KEGG" id="otm:OSB_14330"/>
<dbReference type="OrthoDB" id="7818483at2"/>
<dbReference type="GO" id="GO:0008324">
    <property type="term" value="F:monoatomic cation transmembrane transporter activity"/>
    <property type="evidence" value="ECO:0007669"/>
    <property type="project" value="InterPro"/>
</dbReference>
<evidence type="ECO:0000256" key="8">
    <source>
        <dbReference type="ARBA" id="ARBA00023136"/>
    </source>
</evidence>
<keyword evidence="10" id="KW-1185">Reference proteome</keyword>
<dbReference type="PATRIC" id="fig|1458307.3.peg.1451"/>
<evidence type="ECO:0000313" key="9">
    <source>
        <dbReference type="EMBL" id="AKS45985.1"/>
    </source>
</evidence>
<gene>
    <name evidence="9" type="primary">trkG</name>
    <name evidence="9" type="ORF">OSB_14330</name>
</gene>
<evidence type="ECO:0000256" key="4">
    <source>
        <dbReference type="ARBA" id="ARBA00022475"/>
    </source>
</evidence>
<name>A0A0K0Y4X4_9RHOB</name>
<keyword evidence="6" id="KW-1133">Transmembrane helix</keyword>
<evidence type="ECO:0000256" key="6">
    <source>
        <dbReference type="ARBA" id="ARBA00022989"/>
    </source>
</evidence>
<evidence type="ECO:0000256" key="1">
    <source>
        <dbReference type="ARBA" id="ARBA00004651"/>
    </source>
</evidence>
<protein>
    <submittedName>
        <fullName evidence="9">Trk system potassium uptake protein TrkG</fullName>
    </submittedName>
</protein>
<dbReference type="AlphaFoldDB" id="A0A0K0Y4X4"/>
<dbReference type="EMBL" id="CP012160">
    <property type="protein sequence ID" value="AKS45985.1"/>
    <property type="molecule type" value="Genomic_DNA"/>
</dbReference>
<accession>A0A0K0Y4X4</accession>
<dbReference type="RefSeq" id="WP_049834323.1">
    <property type="nucleotide sequence ID" value="NZ_CP012160.1"/>
</dbReference>
<dbReference type="STRING" id="1458307.OSB_14330"/>
<organism evidence="9 10">
    <name type="scientific">Octadecabacter temperatus</name>
    <dbReference type="NCBI Taxonomy" id="1458307"/>
    <lineage>
        <taxon>Bacteria</taxon>
        <taxon>Pseudomonadati</taxon>
        <taxon>Pseudomonadota</taxon>
        <taxon>Alphaproteobacteria</taxon>
        <taxon>Rhodobacterales</taxon>
        <taxon>Roseobacteraceae</taxon>
        <taxon>Octadecabacter</taxon>
    </lineage>
</organism>
<dbReference type="GO" id="GO:0030001">
    <property type="term" value="P:metal ion transport"/>
    <property type="evidence" value="ECO:0007669"/>
    <property type="project" value="UniProtKB-ARBA"/>
</dbReference>
<keyword evidence="4" id="KW-1003">Cell membrane</keyword>
<keyword evidence="5" id="KW-0812">Transmembrane</keyword>
<evidence type="ECO:0000256" key="2">
    <source>
        <dbReference type="ARBA" id="ARBA00009137"/>
    </source>
</evidence>
<dbReference type="Pfam" id="PF02386">
    <property type="entry name" value="TrkH"/>
    <property type="match status" value="1"/>
</dbReference>
<reference evidence="9 10" key="1">
    <citation type="journal article" date="2015" name="Genome Announc.">
        <title>Closed Genome Sequence of Octadecabacter temperatus SB1, the First Mesophilic Species of the Genus Octadecabacter.</title>
        <authorList>
            <person name="Voget S."/>
            <person name="Billerbeck S."/>
            <person name="Simon M."/>
            <person name="Daniel R."/>
        </authorList>
    </citation>
    <scope>NUCLEOTIDE SEQUENCE [LARGE SCALE GENOMIC DNA]</scope>
    <source>
        <strain evidence="9 10">SB1</strain>
    </source>
</reference>
<dbReference type="Proteomes" id="UP000067444">
    <property type="component" value="Chromosome"/>
</dbReference>
<evidence type="ECO:0000256" key="5">
    <source>
        <dbReference type="ARBA" id="ARBA00022692"/>
    </source>
</evidence>